<evidence type="ECO:0000259" key="1">
    <source>
        <dbReference type="Pfam" id="PF01370"/>
    </source>
</evidence>
<dbReference type="InterPro" id="IPR001509">
    <property type="entry name" value="Epimerase_deHydtase"/>
</dbReference>
<dbReference type="RefSeq" id="WP_121032187.1">
    <property type="nucleotide sequence ID" value="NZ_RBXT01000001.1"/>
</dbReference>
<gene>
    <name evidence="2" type="ORF">DFJ68_1467</name>
</gene>
<dbReference type="InterPro" id="IPR036291">
    <property type="entry name" value="NAD(P)-bd_dom_sf"/>
</dbReference>
<organism evidence="2 3">
    <name type="scientific">Terracoccus luteus</name>
    <dbReference type="NCBI Taxonomy" id="53356"/>
    <lineage>
        <taxon>Bacteria</taxon>
        <taxon>Bacillati</taxon>
        <taxon>Actinomycetota</taxon>
        <taxon>Actinomycetes</taxon>
        <taxon>Micrococcales</taxon>
        <taxon>Intrasporangiaceae</taxon>
        <taxon>Terracoccus</taxon>
    </lineage>
</organism>
<dbReference type="Gene3D" id="3.40.50.720">
    <property type="entry name" value="NAD(P)-binding Rossmann-like Domain"/>
    <property type="match status" value="1"/>
</dbReference>
<proteinExistence type="predicted"/>
<reference evidence="2 3" key="1">
    <citation type="submission" date="2018-10" db="EMBL/GenBank/DDBJ databases">
        <title>Sequencing the genomes of 1000 actinobacteria strains.</title>
        <authorList>
            <person name="Klenk H.-P."/>
        </authorList>
    </citation>
    <scope>NUCLEOTIDE SEQUENCE [LARGE SCALE GENOMIC DNA]</scope>
    <source>
        <strain evidence="2 3">DSM 44267</strain>
    </source>
</reference>
<dbReference type="Pfam" id="PF01370">
    <property type="entry name" value="Epimerase"/>
    <property type="match status" value="1"/>
</dbReference>
<dbReference type="AlphaFoldDB" id="A0A495XVN6"/>
<dbReference type="SUPFAM" id="SSF51735">
    <property type="entry name" value="NAD(P)-binding Rossmann-fold domains"/>
    <property type="match status" value="1"/>
</dbReference>
<accession>A0A495XVN6</accession>
<comment type="caution">
    <text evidence="2">The sequence shown here is derived from an EMBL/GenBank/DDBJ whole genome shotgun (WGS) entry which is preliminary data.</text>
</comment>
<evidence type="ECO:0000313" key="2">
    <source>
        <dbReference type="EMBL" id="RKT78032.1"/>
    </source>
</evidence>
<protein>
    <submittedName>
        <fullName evidence="2">Nucleoside-diphosphate-sugar epimerase</fullName>
    </submittedName>
</protein>
<evidence type="ECO:0000313" key="3">
    <source>
        <dbReference type="Proteomes" id="UP000278440"/>
    </source>
</evidence>
<sequence length="348" mass="36439">MSADGEQQSDAGGPRVLVLGGTSWLGGAVAAHAAARGASVTCLARGRAGEVPPGVLLVEADRDAGAEAYAAVTGRAWDLVVDVARQPGHVRSALQALSDDAEHWAFVSSCSVYARHDEPGADERAALLPAHDGDTAGPDRYGEAKVACEQAVTAVRGDDALVTRAGLIVGRGDRSDRFGYWPGRFALAVEDGGPVLVPADLERRVQWVDVRDLAAWLVDAGLAGAADTVNATGPTTSLGHVLQEAAAVAGFGGETVTATDDQLRAAGVEEFMGPRSLPLWLGDPEWQSFMDRDVSAARRIGLSCKPLRETMRSALEHERALGLDRPRTAAGLGRADELEVVGRVRDAR</sequence>
<feature type="domain" description="NAD-dependent epimerase/dehydratase" evidence="1">
    <location>
        <begin position="100"/>
        <end position="218"/>
    </location>
</feature>
<keyword evidence="3" id="KW-1185">Reference proteome</keyword>
<dbReference type="OrthoDB" id="7941246at2"/>
<dbReference type="Proteomes" id="UP000278440">
    <property type="component" value="Unassembled WGS sequence"/>
</dbReference>
<name>A0A495XVN6_9MICO</name>
<dbReference type="EMBL" id="RBXT01000001">
    <property type="protein sequence ID" value="RKT78032.1"/>
    <property type="molecule type" value="Genomic_DNA"/>
</dbReference>